<dbReference type="InterPro" id="IPR036890">
    <property type="entry name" value="HATPase_C_sf"/>
</dbReference>
<dbReference type="PANTHER" id="PTHR43065">
    <property type="entry name" value="SENSOR HISTIDINE KINASE"/>
    <property type="match status" value="1"/>
</dbReference>
<evidence type="ECO:0000259" key="3">
    <source>
        <dbReference type="PROSITE" id="PS50109"/>
    </source>
</evidence>
<dbReference type="PROSITE" id="PS50109">
    <property type="entry name" value="HIS_KIN"/>
    <property type="match status" value="1"/>
</dbReference>
<feature type="domain" description="Histidine kinase" evidence="3">
    <location>
        <begin position="1"/>
        <end position="82"/>
    </location>
</feature>
<evidence type="ECO:0000256" key="2">
    <source>
        <dbReference type="ARBA" id="ARBA00012438"/>
    </source>
</evidence>
<dbReference type="InterPro" id="IPR003594">
    <property type="entry name" value="HATPase_dom"/>
</dbReference>
<evidence type="ECO:0000313" key="4">
    <source>
        <dbReference type="EMBL" id="GEO17631.1"/>
    </source>
</evidence>
<dbReference type="Pfam" id="PF02518">
    <property type="entry name" value="HATPase_c"/>
    <property type="match status" value="1"/>
</dbReference>
<dbReference type="InterPro" id="IPR005467">
    <property type="entry name" value="His_kinase_dom"/>
</dbReference>
<evidence type="ECO:0000256" key="1">
    <source>
        <dbReference type="ARBA" id="ARBA00000085"/>
    </source>
</evidence>
<reference evidence="4 5" key="1">
    <citation type="submission" date="2019-07" db="EMBL/GenBank/DDBJ databases">
        <title>Whole genome shotgun sequence of Microvirga aerophila NBRC 106136.</title>
        <authorList>
            <person name="Hosoyama A."/>
            <person name="Uohara A."/>
            <person name="Ohji S."/>
            <person name="Ichikawa N."/>
        </authorList>
    </citation>
    <scope>NUCLEOTIDE SEQUENCE [LARGE SCALE GENOMIC DNA]</scope>
    <source>
        <strain evidence="4 5">NBRC 106136</strain>
    </source>
</reference>
<comment type="catalytic activity">
    <reaction evidence="1">
        <text>ATP + protein L-histidine = ADP + protein N-phospho-L-histidine.</text>
        <dbReference type="EC" id="2.7.13.3"/>
    </reaction>
</comment>
<dbReference type="GO" id="GO:0004673">
    <property type="term" value="F:protein histidine kinase activity"/>
    <property type="evidence" value="ECO:0007669"/>
    <property type="project" value="UniProtKB-EC"/>
</dbReference>
<organism evidence="4 5">
    <name type="scientific">Microvirga aerophila</name>
    <dbReference type="NCBI Taxonomy" id="670291"/>
    <lineage>
        <taxon>Bacteria</taxon>
        <taxon>Pseudomonadati</taxon>
        <taxon>Pseudomonadota</taxon>
        <taxon>Alphaproteobacteria</taxon>
        <taxon>Hyphomicrobiales</taxon>
        <taxon>Methylobacteriaceae</taxon>
        <taxon>Microvirga</taxon>
    </lineage>
</organism>
<dbReference type="Proteomes" id="UP000321085">
    <property type="component" value="Unassembled WGS sequence"/>
</dbReference>
<dbReference type="AlphaFoldDB" id="A0A512C087"/>
<dbReference type="PANTHER" id="PTHR43065:SF49">
    <property type="entry name" value="HISTIDINE KINASE"/>
    <property type="match status" value="1"/>
</dbReference>
<dbReference type="Gene3D" id="3.30.565.10">
    <property type="entry name" value="Histidine kinase-like ATPase, C-terminal domain"/>
    <property type="match status" value="1"/>
</dbReference>
<comment type="caution">
    <text evidence="4">The sequence shown here is derived from an EMBL/GenBank/DDBJ whole genome shotgun (WGS) entry which is preliminary data.</text>
</comment>
<evidence type="ECO:0000313" key="5">
    <source>
        <dbReference type="Proteomes" id="UP000321085"/>
    </source>
</evidence>
<dbReference type="EC" id="2.7.13.3" evidence="2"/>
<protein>
    <recommendedName>
        <fullName evidence="2">histidine kinase</fullName>
        <ecNumber evidence="2">2.7.13.3</ecNumber>
    </recommendedName>
</protein>
<dbReference type="SUPFAM" id="SSF55874">
    <property type="entry name" value="ATPase domain of HSP90 chaperone/DNA topoisomerase II/histidine kinase"/>
    <property type="match status" value="1"/>
</dbReference>
<accession>A0A512C087</accession>
<gene>
    <name evidence="4" type="ORF">MAE02_53270</name>
</gene>
<sequence length="157" mass="17161">MAEPVLAGQHVLVVVSDTGTGMDKATMEKVFEPFFTAKEAGKGTWLGLSQVYGFVRQSNGHIRIYSELGEGTTIKIYLTRLIGSDGEPAEMPAKSSAMLRGAGETILVVKTSPIYERTPPRPCGISDSVSSRLATLARRWRYLSGIRRSNSFLLMSF</sequence>
<dbReference type="InterPro" id="IPR004358">
    <property type="entry name" value="Sig_transdc_His_kin-like_C"/>
</dbReference>
<proteinExistence type="predicted"/>
<keyword evidence="5" id="KW-1185">Reference proteome</keyword>
<name>A0A512C087_9HYPH</name>
<dbReference type="PRINTS" id="PR00344">
    <property type="entry name" value="BCTRLSENSOR"/>
</dbReference>
<dbReference type="EMBL" id="BJYU01000116">
    <property type="protein sequence ID" value="GEO17631.1"/>
    <property type="molecule type" value="Genomic_DNA"/>
</dbReference>
<dbReference type="RefSeq" id="WP_245439284.1">
    <property type="nucleotide sequence ID" value="NZ_BJYU01000116.1"/>
</dbReference>